<dbReference type="EMBL" id="FMZH01000007">
    <property type="protein sequence ID" value="SDD66191.1"/>
    <property type="molecule type" value="Genomic_DNA"/>
</dbReference>
<gene>
    <name evidence="2" type="ORF">SAMN04488024_10745</name>
</gene>
<dbReference type="STRING" id="390242.SAMN04488024_10745"/>
<dbReference type="Pfam" id="PF13910">
    <property type="entry name" value="DUF4209"/>
    <property type="match status" value="1"/>
</dbReference>
<sequence>MENFDGPGLLIDSNIYGFDLIQLLWKQRYDQPEHEKMLTVILKLIKVDLRHCEEKDLKAYFSEDEIEVFKGAISIQDTENTEVLARWFDVMLTLNKKNIKDYIIPAHQSYMEVHSATNEINYLVRALALVKYAKTFFKDRLDEILIQAKNSIVNCTSAYFQQLILIELISIYGQRRCHAEFSKFLEEKIKHFISVKDFRSARFCIKSLQLIGMLNKNQCNIRMAEIYEAEGDQHVSEMQPNTFYPTISEVYLKGFKLIASATECQELHDRLERKVAKFQLEVFRTLQAGGLRMIPEIDLDDIHKKVLNLNLHSSNLAYYTLLDLPVISKSAVEELAKRDKESPTVLERFFSEQVKITKKGAQVASQDITDSYTSNARTYMREKLMAYIYFIKGTLDGYIDMNKAMVMRLLEDAKSPFVPGDRMHDYCLGLTAGFQNNFVTAAHVLIPQIENSLRHLAATNDIIVTTYDKRFHLENLLGGLLTKIRPLANEDIIEELNSFLVDNNNVNFRNELLHGLMETTLVHKYGQYAWWLCLKMILQTKSIFPGIKQ</sequence>
<evidence type="ECO:0000313" key="3">
    <source>
        <dbReference type="Proteomes" id="UP000199455"/>
    </source>
</evidence>
<proteinExistence type="predicted"/>
<dbReference type="Proteomes" id="UP000199455">
    <property type="component" value="Unassembled WGS sequence"/>
</dbReference>
<accession>A0A1G6WK69</accession>
<protein>
    <recommendedName>
        <fullName evidence="1">DUF4209 domain-containing protein</fullName>
    </recommendedName>
</protein>
<name>A0A1G6WK69_9SPHI</name>
<organism evidence="2 3">
    <name type="scientific">Pedobacter soli</name>
    <dbReference type="NCBI Taxonomy" id="390242"/>
    <lineage>
        <taxon>Bacteria</taxon>
        <taxon>Pseudomonadati</taxon>
        <taxon>Bacteroidota</taxon>
        <taxon>Sphingobacteriia</taxon>
        <taxon>Sphingobacteriales</taxon>
        <taxon>Sphingobacteriaceae</taxon>
        <taxon>Pedobacter</taxon>
    </lineage>
</organism>
<dbReference type="RefSeq" id="WP_090770189.1">
    <property type="nucleotide sequence ID" value="NZ_FMZH01000007.1"/>
</dbReference>
<dbReference type="InterPro" id="IPR025209">
    <property type="entry name" value="DUF4209"/>
</dbReference>
<feature type="domain" description="DUF4209" evidence="1">
    <location>
        <begin position="449"/>
        <end position="535"/>
    </location>
</feature>
<dbReference type="AlphaFoldDB" id="A0A1G6WK69"/>
<evidence type="ECO:0000259" key="1">
    <source>
        <dbReference type="Pfam" id="PF13910"/>
    </source>
</evidence>
<reference evidence="3" key="1">
    <citation type="submission" date="2016-10" db="EMBL/GenBank/DDBJ databases">
        <authorList>
            <person name="Varghese N."/>
            <person name="Submissions S."/>
        </authorList>
    </citation>
    <scope>NUCLEOTIDE SEQUENCE [LARGE SCALE GENOMIC DNA]</scope>
    <source>
        <strain evidence="3">DSM 18609</strain>
    </source>
</reference>
<evidence type="ECO:0000313" key="2">
    <source>
        <dbReference type="EMBL" id="SDD66191.1"/>
    </source>
</evidence>
<keyword evidence="3" id="KW-1185">Reference proteome</keyword>